<dbReference type="SMART" id="SM00425">
    <property type="entry name" value="TBOX"/>
    <property type="match status" value="1"/>
</dbReference>
<keyword evidence="8" id="KW-1185">Reference proteome</keyword>
<evidence type="ECO:0000256" key="5">
    <source>
        <dbReference type="SAM" id="MobiDB-lite"/>
    </source>
</evidence>
<feature type="compositionally biased region" description="Polar residues" evidence="5">
    <location>
        <begin position="429"/>
        <end position="442"/>
    </location>
</feature>
<keyword evidence="4" id="KW-0539">Nucleus</keyword>
<dbReference type="OrthoDB" id="7442607at2759"/>
<dbReference type="GO" id="GO:0001708">
    <property type="term" value="P:cell fate specification"/>
    <property type="evidence" value="ECO:0007669"/>
    <property type="project" value="TreeGrafter"/>
</dbReference>
<proteinExistence type="predicted"/>
<evidence type="ECO:0000256" key="2">
    <source>
        <dbReference type="ARBA" id="ARBA00023125"/>
    </source>
</evidence>
<dbReference type="EMBL" id="MCFE01000035">
    <property type="protein sequence ID" value="ORY04425.1"/>
    <property type="molecule type" value="Genomic_DNA"/>
</dbReference>
<dbReference type="InterPro" id="IPR036960">
    <property type="entry name" value="T-box_sf"/>
</dbReference>
<dbReference type="PANTHER" id="PTHR11267">
    <property type="entry name" value="T-BOX PROTEIN-RELATED"/>
    <property type="match status" value="1"/>
</dbReference>
<dbReference type="GO" id="GO:0000981">
    <property type="term" value="F:DNA-binding transcription factor activity, RNA polymerase II-specific"/>
    <property type="evidence" value="ECO:0007669"/>
    <property type="project" value="TreeGrafter"/>
</dbReference>
<dbReference type="Pfam" id="PF00907">
    <property type="entry name" value="T-box"/>
    <property type="match status" value="1"/>
</dbReference>
<evidence type="ECO:0000313" key="7">
    <source>
        <dbReference type="EMBL" id="ORY04425.1"/>
    </source>
</evidence>
<dbReference type="CDD" id="cd20683">
    <property type="entry name" value="T-box_Fungi_incertae_sedis"/>
    <property type="match status" value="1"/>
</dbReference>
<evidence type="ECO:0000313" key="8">
    <source>
        <dbReference type="Proteomes" id="UP000193498"/>
    </source>
</evidence>
<organism evidence="7 8">
    <name type="scientific">Basidiobolus meristosporus CBS 931.73</name>
    <dbReference type="NCBI Taxonomy" id="1314790"/>
    <lineage>
        <taxon>Eukaryota</taxon>
        <taxon>Fungi</taxon>
        <taxon>Fungi incertae sedis</taxon>
        <taxon>Zoopagomycota</taxon>
        <taxon>Entomophthoromycotina</taxon>
        <taxon>Basidiobolomycetes</taxon>
        <taxon>Basidiobolales</taxon>
        <taxon>Basidiobolaceae</taxon>
        <taxon>Basidiobolus</taxon>
    </lineage>
</organism>
<evidence type="ECO:0000259" key="6">
    <source>
        <dbReference type="PROSITE" id="PS50252"/>
    </source>
</evidence>
<dbReference type="InterPro" id="IPR046360">
    <property type="entry name" value="T-box_DNA-bd"/>
</dbReference>
<evidence type="ECO:0000256" key="3">
    <source>
        <dbReference type="ARBA" id="ARBA00023163"/>
    </source>
</evidence>
<dbReference type="AlphaFoldDB" id="A0A1Y1Z3J3"/>
<dbReference type="PANTHER" id="PTHR11267:SF181">
    <property type="entry name" value="OPTOMOTOR-BLIND PROTEIN"/>
    <property type="match status" value="1"/>
</dbReference>
<dbReference type="Proteomes" id="UP000193498">
    <property type="component" value="Unassembled WGS sequence"/>
</dbReference>
<comment type="caution">
    <text evidence="7">The sequence shown here is derived from an EMBL/GenBank/DDBJ whole genome shotgun (WGS) entry which is preliminary data.</text>
</comment>
<keyword evidence="2" id="KW-0238">DNA-binding</keyword>
<sequence>MKISNLVCKDTNSINSDQQRSEVRNMKNLHTGDFPYSELQNSIDPSGPAPSIQKASPVLSTPIVEQRGVLYLEESNLWKQFNSIVNEMIITKTGRCLFPSLKFKAADMDPYALYKIELDFEQISPERYKFRNDEWVVVNNDLSKSQSQPYSMSEKKGSSLECYTTREYTHPDSPQSGAYWIKNGISFTKVKLTNRLESSMDNKVLNNNSFMDYRRSAFDPEFALPDGYFPLKTFHKYQPRVHLIKLNEGIQPVRTFAFEEAAFIAVTHYQNNAVNQLKKQYNPHAKGFRVIEDEDAKIFSARSRSLKRSIDSEEAKIPKRYIALSTYEKSEVEVNNQKVPSELTVESEKKLTIKADTYGLTPFDKVASVIQLPPPTPTITLSATPSTLFSPQQYEKAVLSSSFSSYCIAKAPATSYSSYAPSKQHDLPSISSHQKSKNSETLGSIVQLPPLGTSYEDPILLTSKVSSAATSLLLLSDRPLHFRETRKTQGFTN</sequence>
<protein>
    <submittedName>
        <fullName evidence="7">T-box-domain-containing protein</fullName>
    </submittedName>
</protein>
<accession>A0A1Y1Z3J3</accession>
<dbReference type="InParanoid" id="A0A1Y1Z3J3"/>
<dbReference type="GO" id="GO:0045893">
    <property type="term" value="P:positive regulation of DNA-templated transcription"/>
    <property type="evidence" value="ECO:0007669"/>
    <property type="project" value="InterPro"/>
</dbReference>
<evidence type="ECO:0000256" key="4">
    <source>
        <dbReference type="ARBA" id="ARBA00023242"/>
    </source>
</evidence>
<dbReference type="SUPFAM" id="SSF49417">
    <property type="entry name" value="p53-like transcription factors"/>
    <property type="match status" value="1"/>
</dbReference>
<dbReference type="InterPro" id="IPR008967">
    <property type="entry name" value="p53-like_TF_DNA-bd_sf"/>
</dbReference>
<feature type="region of interest" description="Disordered" evidence="5">
    <location>
        <begin position="417"/>
        <end position="442"/>
    </location>
</feature>
<dbReference type="GO" id="GO:0005634">
    <property type="term" value="C:nucleus"/>
    <property type="evidence" value="ECO:0007669"/>
    <property type="project" value="InterPro"/>
</dbReference>
<reference evidence="7 8" key="1">
    <citation type="submission" date="2016-07" db="EMBL/GenBank/DDBJ databases">
        <title>Pervasive Adenine N6-methylation of Active Genes in Fungi.</title>
        <authorList>
            <consortium name="DOE Joint Genome Institute"/>
            <person name="Mondo S.J."/>
            <person name="Dannebaum R.O."/>
            <person name="Kuo R.C."/>
            <person name="Labutti K."/>
            <person name="Haridas S."/>
            <person name="Kuo A."/>
            <person name="Salamov A."/>
            <person name="Ahrendt S.R."/>
            <person name="Lipzen A."/>
            <person name="Sullivan W."/>
            <person name="Andreopoulos W.B."/>
            <person name="Clum A."/>
            <person name="Lindquist E."/>
            <person name="Daum C."/>
            <person name="Ramamoorthy G.K."/>
            <person name="Gryganskyi A."/>
            <person name="Culley D."/>
            <person name="Magnuson J.K."/>
            <person name="James T.Y."/>
            <person name="O'Malley M.A."/>
            <person name="Stajich J.E."/>
            <person name="Spatafora J.W."/>
            <person name="Visel A."/>
            <person name="Grigoriev I.V."/>
        </authorList>
    </citation>
    <scope>NUCLEOTIDE SEQUENCE [LARGE SCALE GENOMIC DNA]</scope>
    <source>
        <strain evidence="7 8">CBS 931.73</strain>
    </source>
</reference>
<name>A0A1Y1Z3J3_9FUNG</name>
<keyword evidence="3" id="KW-0804">Transcription</keyword>
<dbReference type="Gene3D" id="2.60.40.820">
    <property type="entry name" value="Transcription factor, T-box"/>
    <property type="match status" value="1"/>
</dbReference>
<evidence type="ECO:0000256" key="1">
    <source>
        <dbReference type="ARBA" id="ARBA00023015"/>
    </source>
</evidence>
<dbReference type="GO" id="GO:0000978">
    <property type="term" value="F:RNA polymerase II cis-regulatory region sequence-specific DNA binding"/>
    <property type="evidence" value="ECO:0007669"/>
    <property type="project" value="InterPro"/>
</dbReference>
<dbReference type="GO" id="GO:0000785">
    <property type="term" value="C:chromatin"/>
    <property type="evidence" value="ECO:0007669"/>
    <property type="project" value="TreeGrafter"/>
</dbReference>
<feature type="domain" description="T-box" evidence="6">
    <location>
        <begin position="72"/>
        <end position="290"/>
    </location>
</feature>
<keyword evidence="1" id="KW-0805">Transcription regulation</keyword>
<gene>
    <name evidence="7" type="ORF">K493DRAFT_296994</name>
</gene>
<dbReference type="PROSITE" id="PS50252">
    <property type="entry name" value="TBOX_3"/>
    <property type="match status" value="1"/>
</dbReference>
<dbReference type="InterPro" id="IPR001699">
    <property type="entry name" value="TF_T-box"/>
</dbReference>
<dbReference type="STRING" id="1314790.A0A1Y1Z3J3"/>